<dbReference type="InterPro" id="IPR027417">
    <property type="entry name" value="P-loop_NTPase"/>
</dbReference>
<evidence type="ECO:0000313" key="11">
    <source>
        <dbReference type="EMBL" id="GAA4227115.1"/>
    </source>
</evidence>
<dbReference type="Pfam" id="PF00005">
    <property type="entry name" value="ABC_tran"/>
    <property type="match status" value="1"/>
</dbReference>
<dbReference type="Proteomes" id="UP001501710">
    <property type="component" value="Unassembled WGS sequence"/>
</dbReference>
<evidence type="ECO:0000256" key="5">
    <source>
        <dbReference type="ARBA" id="ARBA00022989"/>
    </source>
</evidence>
<feature type="region of interest" description="Disordered" evidence="7">
    <location>
        <begin position="636"/>
        <end position="660"/>
    </location>
</feature>
<dbReference type="InterPro" id="IPR036640">
    <property type="entry name" value="ABC1_TM_sf"/>
</dbReference>
<evidence type="ECO:0000256" key="2">
    <source>
        <dbReference type="ARBA" id="ARBA00022692"/>
    </source>
</evidence>
<keyword evidence="4 11" id="KW-0067">ATP-binding</keyword>
<dbReference type="Gene3D" id="3.40.50.300">
    <property type="entry name" value="P-loop containing nucleotide triphosphate hydrolases"/>
    <property type="match status" value="1"/>
</dbReference>
<dbReference type="InterPro" id="IPR011527">
    <property type="entry name" value="ABC1_TM_dom"/>
</dbReference>
<evidence type="ECO:0000256" key="7">
    <source>
        <dbReference type="SAM" id="MobiDB-lite"/>
    </source>
</evidence>
<sequence length="660" mass="71418">MPGMPGNGWQVMASFRKDGSVTRQKLKPGTVKRIAGYARPYVRELVLFLTLNSLAALIVVANPLLLKAIIDQGIVSGRQDLVIWLAVAVAGLALVEAVLGLGQRWYSSQIGEGLIYDLRSQVFGHVQRQPVAFFMRAQTGSLVSRLNNDVIGAQRAITTTLSSVVSNVISLVVVVITMMILSWQVTLVALFLLPIFILPAKWVGKRLQRVSREQMVLDAEMGSLMTERFNVAGAMLAKLYGRPAEEEENFSRRAARVRDIGIVAAMYGRVFFTALTLVAALATAMVYGVGGYLAVDGAFQLGTLVALATLLTRMYGPLTALSNVHVDVMTALVSFDRVFEVLDLKPLIRDRDDARPLHATTTASSTGPSTSLSKAPSIQFDHVRFAYPSAEEVSLASLESIARVDTAPSREVLHDVDFTAAPGQLVALVGPSGAGKSTITHLVSRLYDVSEGAVRIGGADVRDTTLESLRAEVGVVSQDAHLFHDTIRENMRYARPEASDAEILAALEAAHIGELIADMPEGLDTVVGDRGYRLSGGEKQRLAIGRLLLKAPSVVVLDEATAHLDSESEAAVQRALRTALAGRTSLVIAHRLSTIREADQILVIDDGRVAERGRHEDLLLQGGLYAELYRTQFSHQRDDEPNFGERPSEPLGAEWAGTGE</sequence>
<evidence type="ECO:0000256" key="1">
    <source>
        <dbReference type="ARBA" id="ARBA00004651"/>
    </source>
</evidence>
<evidence type="ECO:0000256" key="4">
    <source>
        <dbReference type="ARBA" id="ARBA00022840"/>
    </source>
</evidence>
<dbReference type="Pfam" id="PF00664">
    <property type="entry name" value="ABC_membrane"/>
    <property type="match status" value="1"/>
</dbReference>
<organism evidence="11 12">
    <name type="scientific">Actinomadura meridiana</name>
    <dbReference type="NCBI Taxonomy" id="559626"/>
    <lineage>
        <taxon>Bacteria</taxon>
        <taxon>Bacillati</taxon>
        <taxon>Actinomycetota</taxon>
        <taxon>Actinomycetes</taxon>
        <taxon>Streptosporangiales</taxon>
        <taxon>Thermomonosporaceae</taxon>
        <taxon>Actinomadura</taxon>
    </lineage>
</organism>
<dbReference type="InterPro" id="IPR039421">
    <property type="entry name" value="Type_1_exporter"/>
</dbReference>
<dbReference type="GO" id="GO:0005524">
    <property type="term" value="F:ATP binding"/>
    <property type="evidence" value="ECO:0007669"/>
    <property type="project" value="UniProtKB-KW"/>
</dbReference>
<feature type="domain" description="ABC transporter" evidence="9">
    <location>
        <begin position="396"/>
        <end position="631"/>
    </location>
</feature>
<reference evidence="12" key="1">
    <citation type="journal article" date="2019" name="Int. J. Syst. Evol. Microbiol.">
        <title>The Global Catalogue of Microorganisms (GCM) 10K type strain sequencing project: providing services to taxonomists for standard genome sequencing and annotation.</title>
        <authorList>
            <consortium name="The Broad Institute Genomics Platform"/>
            <consortium name="The Broad Institute Genome Sequencing Center for Infectious Disease"/>
            <person name="Wu L."/>
            <person name="Ma J."/>
        </authorList>
    </citation>
    <scope>NUCLEOTIDE SEQUENCE [LARGE SCALE GENOMIC DNA]</scope>
    <source>
        <strain evidence="12">JCM 17440</strain>
    </source>
</reference>
<dbReference type="SUPFAM" id="SSF90123">
    <property type="entry name" value="ABC transporter transmembrane region"/>
    <property type="match status" value="1"/>
</dbReference>
<keyword evidence="3" id="KW-0547">Nucleotide-binding</keyword>
<dbReference type="PROSITE" id="PS50893">
    <property type="entry name" value="ABC_TRANSPORTER_2"/>
    <property type="match status" value="1"/>
</dbReference>
<proteinExistence type="predicted"/>
<protein>
    <submittedName>
        <fullName evidence="11">ABC transporter ATP-binding protein</fullName>
    </submittedName>
</protein>
<dbReference type="SUPFAM" id="SSF52540">
    <property type="entry name" value="P-loop containing nucleoside triphosphate hydrolases"/>
    <property type="match status" value="1"/>
</dbReference>
<feature type="transmembrane region" description="Helical" evidence="8">
    <location>
        <begin position="168"/>
        <end position="198"/>
    </location>
</feature>
<feature type="domain" description="ABC transmembrane type-1" evidence="10">
    <location>
        <begin position="54"/>
        <end position="330"/>
    </location>
</feature>
<dbReference type="PROSITE" id="PS50929">
    <property type="entry name" value="ABC_TM1F"/>
    <property type="match status" value="1"/>
</dbReference>
<dbReference type="InterPro" id="IPR003593">
    <property type="entry name" value="AAA+_ATPase"/>
</dbReference>
<keyword evidence="12" id="KW-1185">Reference proteome</keyword>
<dbReference type="CDD" id="cd18550">
    <property type="entry name" value="ABC_6TM_exporter_like"/>
    <property type="match status" value="1"/>
</dbReference>
<accession>A0ABP8BV02</accession>
<dbReference type="InterPro" id="IPR017871">
    <property type="entry name" value="ABC_transporter-like_CS"/>
</dbReference>
<evidence type="ECO:0000256" key="3">
    <source>
        <dbReference type="ARBA" id="ARBA00022741"/>
    </source>
</evidence>
<evidence type="ECO:0000313" key="12">
    <source>
        <dbReference type="Proteomes" id="UP001501710"/>
    </source>
</evidence>
<gene>
    <name evidence="11" type="ORF">GCM10022254_14000</name>
</gene>
<dbReference type="InterPro" id="IPR003439">
    <property type="entry name" value="ABC_transporter-like_ATP-bd"/>
</dbReference>
<keyword evidence="5 8" id="KW-1133">Transmembrane helix</keyword>
<feature type="transmembrane region" description="Helical" evidence="8">
    <location>
        <begin position="81"/>
        <end position="101"/>
    </location>
</feature>
<dbReference type="PANTHER" id="PTHR24221:SF654">
    <property type="entry name" value="ATP-BINDING CASSETTE SUB-FAMILY B MEMBER 6"/>
    <property type="match status" value="1"/>
</dbReference>
<comment type="caution">
    <text evidence="11">The sequence shown here is derived from an EMBL/GenBank/DDBJ whole genome shotgun (WGS) entry which is preliminary data.</text>
</comment>
<dbReference type="RefSeq" id="WP_425548892.1">
    <property type="nucleotide sequence ID" value="NZ_BAABAS010000004.1"/>
</dbReference>
<dbReference type="Gene3D" id="1.20.1560.10">
    <property type="entry name" value="ABC transporter type 1, transmembrane domain"/>
    <property type="match status" value="1"/>
</dbReference>
<feature type="transmembrane region" description="Helical" evidence="8">
    <location>
        <begin position="260"/>
        <end position="286"/>
    </location>
</feature>
<dbReference type="PROSITE" id="PS00211">
    <property type="entry name" value="ABC_TRANSPORTER_1"/>
    <property type="match status" value="1"/>
</dbReference>
<evidence type="ECO:0000256" key="8">
    <source>
        <dbReference type="SAM" id="Phobius"/>
    </source>
</evidence>
<keyword evidence="2 8" id="KW-0812">Transmembrane</keyword>
<evidence type="ECO:0000256" key="6">
    <source>
        <dbReference type="ARBA" id="ARBA00023136"/>
    </source>
</evidence>
<evidence type="ECO:0000259" key="9">
    <source>
        <dbReference type="PROSITE" id="PS50893"/>
    </source>
</evidence>
<comment type="subcellular location">
    <subcellularLocation>
        <location evidence="1">Cell membrane</location>
        <topology evidence="1">Multi-pass membrane protein</topology>
    </subcellularLocation>
</comment>
<evidence type="ECO:0000259" key="10">
    <source>
        <dbReference type="PROSITE" id="PS50929"/>
    </source>
</evidence>
<feature type="transmembrane region" description="Helical" evidence="8">
    <location>
        <begin position="45"/>
        <end position="69"/>
    </location>
</feature>
<keyword evidence="6 8" id="KW-0472">Membrane</keyword>
<dbReference type="SMART" id="SM00382">
    <property type="entry name" value="AAA"/>
    <property type="match status" value="1"/>
</dbReference>
<dbReference type="EMBL" id="BAABAS010000004">
    <property type="protein sequence ID" value="GAA4227115.1"/>
    <property type="molecule type" value="Genomic_DNA"/>
</dbReference>
<dbReference type="PANTHER" id="PTHR24221">
    <property type="entry name" value="ATP-BINDING CASSETTE SUB-FAMILY B"/>
    <property type="match status" value="1"/>
</dbReference>
<name>A0ABP8BV02_9ACTN</name>